<evidence type="ECO:0000313" key="6">
    <source>
        <dbReference type="EMBL" id="QIX01734.1"/>
    </source>
</evidence>
<comment type="subcellular location">
    <subcellularLocation>
        <location evidence="2">Cytoplasm</location>
    </subcellularLocation>
    <subcellularLocation>
        <location evidence="1">Nucleus</location>
    </subcellularLocation>
</comment>
<sequence length="259" mass="27725">MGLETVDKLYTASDFTALTEHNAQTPASFFEGAPVLHLSCAKSSIILAKGATELAPELTKLSTVSEMKDDGTSVLEDIDIWVTSRFFILGSKATTTSVRIDYPTIVVHAQTDASVMMVLRVQDDDMSDEDDCAQINILPSQAEGGADPAETASSSLANGDSGKNFAMLLYQAIGECQELNPDPEMDESDDGDMDMQATGFPAGGWITSDNMHEFTDEQGNLRMPTSSSSETALGPGAGNVRTAADYDEDQDDAKWQRTG</sequence>
<dbReference type="GO" id="GO:0034715">
    <property type="term" value="C:pICln-Sm protein complex"/>
    <property type="evidence" value="ECO:0007669"/>
    <property type="project" value="TreeGrafter"/>
</dbReference>
<feature type="region of interest" description="Disordered" evidence="5">
    <location>
        <begin position="202"/>
        <end position="259"/>
    </location>
</feature>
<keyword evidence="7" id="KW-1185">Reference proteome</keyword>
<gene>
    <name evidence="6" type="ORF">AMS68_007251</name>
</gene>
<evidence type="ECO:0000256" key="4">
    <source>
        <dbReference type="ARBA" id="ARBA00023242"/>
    </source>
</evidence>
<dbReference type="Gene3D" id="2.30.29.30">
    <property type="entry name" value="Pleckstrin-homology domain (PH domain)/Phosphotyrosine-binding domain (PTB)"/>
    <property type="match status" value="1"/>
</dbReference>
<evidence type="ECO:0000256" key="3">
    <source>
        <dbReference type="ARBA" id="ARBA00022490"/>
    </source>
</evidence>
<dbReference type="InterPro" id="IPR039924">
    <property type="entry name" value="ICln/Lot5/Saf5"/>
</dbReference>
<reference evidence="6 7" key="1">
    <citation type="journal article" date="2016" name="Sci. Rep.">
        <title>Peltaster fructicola genome reveals evolution from an invasive phytopathogen to an ectophytic parasite.</title>
        <authorList>
            <person name="Xu C."/>
            <person name="Chen H."/>
            <person name="Gleason M.L."/>
            <person name="Xu J.R."/>
            <person name="Liu H."/>
            <person name="Zhang R."/>
            <person name="Sun G."/>
        </authorList>
    </citation>
    <scope>NUCLEOTIDE SEQUENCE [LARGE SCALE GENOMIC DNA]</scope>
    <source>
        <strain evidence="6 7">LNHT1506</strain>
    </source>
</reference>
<dbReference type="EMBL" id="CP051143">
    <property type="protein sequence ID" value="QIX01734.1"/>
    <property type="molecule type" value="Genomic_DNA"/>
</dbReference>
<organism evidence="6 7">
    <name type="scientific">Peltaster fructicola</name>
    <dbReference type="NCBI Taxonomy" id="286661"/>
    <lineage>
        <taxon>Eukaryota</taxon>
        <taxon>Fungi</taxon>
        <taxon>Dikarya</taxon>
        <taxon>Ascomycota</taxon>
        <taxon>Pezizomycotina</taxon>
        <taxon>Dothideomycetes</taxon>
        <taxon>Dothideomycetes incertae sedis</taxon>
        <taxon>Peltaster</taxon>
    </lineage>
</organism>
<dbReference type="GO" id="GO:0005681">
    <property type="term" value="C:spliceosomal complex"/>
    <property type="evidence" value="ECO:0007669"/>
    <property type="project" value="TreeGrafter"/>
</dbReference>
<feature type="region of interest" description="Disordered" evidence="5">
    <location>
        <begin position="139"/>
        <end position="158"/>
    </location>
</feature>
<name>A0A6H0Y3Z8_9PEZI</name>
<dbReference type="AlphaFoldDB" id="A0A6H0Y3Z8"/>
<dbReference type="Proteomes" id="UP000503462">
    <property type="component" value="Chromosome 5"/>
</dbReference>
<evidence type="ECO:0000256" key="1">
    <source>
        <dbReference type="ARBA" id="ARBA00004123"/>
    </source>
</evidence>
<keyword evidence="3" id="KW-0963">Cytoplasm</keyword>
<protein>
    <submittedName>
        <fullName evidence="6">Uncharacterized protein</fullName>
    </submittedName>
</protein>
<evidence type="ECO:0000256" key="5">
    <source>
        <dbReference type="SAM" id="MobiDB-lite"/>
    </source>
</evidence>
<dbReference type="GO" id="GO:0045292">
    <property type="term" value="P:mRNA cis splicing, via spliceosome"/>
    <property type="evidence" value="ECO:0007669"/>
    <property type="project" value="TreeGrafter"/>
</dbReference>
<keyword evidence="4" id="KW-0539">Nucleus</keyword>
<evidence type="ECO:0000313" key="7">
    <source>
        <dbReference type="Proteomes" id="UP000503462"/>
    </source>
</evidence>
<proteinExistence type="predicted"/>
<dbReference type="Pfam" id="PF03517">
    <property type="entry name" value="Voldacs"/>
    <property type="match status" value="1"/>
</dbReference>
<evidence type="ECO:0000256" key="2">
    <source>
        <dbReference type="ARBA" id="ARBA00004496"/>
    </source>
</evidence>
<dbReference type="GO" id="GO:0005829">
    <property type="term" value="C:cytosol"/>
    <property type="evidence" value="ECO:0007669"/>
    <property type="project" value="TreeGrafter"/>
</dbReference>
<dbReference type="InterPro" id="IPR011993">
    <property type="entry name" value="PH-like_dom_sf"/>
</dbReference>
<dbReference type="OrthoDB" id="19714at2759"/>
<dbReference type="GO" id="GO:0000387">
    <property type="term" value="P:spliceosomal snRNP assembly"/>
    <property type="evidence" value="ECO:0007669"/>
    <property type="project" value="TreeGrafter"/>
</dbReference>
<dbReference type="PANTHER" id="PTHR21399:SF0">
    <property type="entry name" value="METHYLOSOME SUBUNIT PICLN"/>
    <property type="match status" value="1"/>
</dbReference>
<accession>A0A6H0Y3Z8</accession>
<dbReference type="PANTHER" id="PTHR21399">
    <property type="entry name" value="CHLORIDE CONDUCTANCE REGULATORY PROTEIN ICLN"/>
    <property type="match status" value="1"/>
</dbReference>